<feature type="non-terminal residue" evidence="1">
    <location>
        <position position="102"/>
    </location>
</feature>
<proteinExistence type="predicted"/>
<organism evidence="1 2">
    <name type="scientific">Inquilinus limosus MP06</name>
    <dbReference type="NCBI Taxonomy" id="1398085"/>
    <lineage>
        <taxon>Bacteria</taxon>
        <taxon>Pseudomonadati</taxon>
        <taxon>Pseudomonadota</taxon>
        <taxon>Alphaproteobacteria</taxon>
        <taxon>Rhodospirillales</taxon>
        <taxon>Rhodospirillaceae</taxon>
        <taxon>Inquilinus</taxon>
    </lineage>
</organism>
<name>A0A0A0D141_9PROT</name>
<evidence type="ECO:0000313" key="1">
    <source>
        <dbReference type="EMBL" id="KGM31765.1"/>
    </source>
</evidence>
<protein>
    <recommendedName>
        <fullName evidence="3">Phosphate ABC transporter substrate-binding protein</fullName>
    </recommendedName>
</protein>
<accession>A0A0A0D141</accession>
<sequence>MYDLPEVRWATDALWAAVAARLSAAGIAAAPALDRESSLPDLWTDPALLLSQTCGNPYVRRHRDRLRLVATPRYAAAGCDGPRYSSQLVVRDDAPGEGLADF</sequence>
<gene>
    <name evidence="1" type="ORF">P409_25335</name>
</gene>
<reference evidence="1 2" key="1">
    <citation type="submission" date="2014-01" db="EMBL/GenBank/DDBJ databases">
        <title>Genome sequence determination for a cystic fibrosis isolate, Inquilinus limosus.</title>
        <authorList>
            <person name="Pino M."/>
            <person name="Di Conza J."/>
            <person name="Gutkind G."/>
        </authorList>
    </citation>
    <scope>NUCLEOTIDE SEQUENCE [LARGE SCALE GENOMIC DNA]</scope>
    <source>
        <strain evidence="1 2">MP06</strain>
    </source>
</reference>
<dbReference type="EMBL" id="JANX01000442">
    <property type="protein sequence ID" value="KGM31765.1"/>
    <property type="molecule type" value="Genomic_DNA"/>
</dbReference>
<evidence type="ECO:0000313" key="2">
    <source>
        <dbReference type="Proteomes" id="UP000029995"/>
    </source>
</evidence>
<comment type="caution">
    <text evidence="1">The sequence shown here is derived from an EMBL/GenBank/DDBJ whole genome shotgun (WGS) entry which is preliminary data.</text>
</comment>
<evidence type="ECO:0008006" key="3">
    <source>
        <dbReference type="Google" id="ProtNLM"/>
    </source>
</evidence>
<dbReference type="AlphaFoldDB" id="A0A0A0D141"/>
<dbReference type="Proteomes" id="UP000029995">
    <property type="component" value="Unassembled WGS sequence"/>
</dbReference>